<dbReference type="Proteomes" id="UP001152622">
    <property type="component" value="Chromosome 20"/>
</dbReference>
<evidence type="ECO:0000313" key="2">
    <source>
        <dbReference type="Proteomes" id="UP001152622"/>
    </source>
</evidence>
<gene>
    <name evidence="1" type="ORF">SKAU_G00394050</name>
</gene>
<accession>A0A9Q1IDW1</accession>
<proteinExistence type="predicted"/>
<comment type="caution">
    <text evidence="1">The sequence shown here is derived from an EMBL/GenBank/DDBJ whole genome shotgun (WGS) entry which is preliminary data.</text>
</comment>
<reference evidence="1" key="1">
    <citation type="journal article" date="2023" name="Science">
        <title>Genome structures resolve the early diversification of teleost fishes.</title>
        <authorList>
            <person name="Parey E."/>
            <person name="Louis A."/>
            <person name="Montfort J."/>
            <person name="Bouchez O."/>
            <person name="Roques C."/>
            <person name="Iampietro C."/>
            <person name="Lluch J."/>
            <person name="Castinel A."/>
            <person name="Donnadieu C."/>
            <person name="Desvignes T."/>
            <person name="Floi Bucao C."/>
            <person name="Jouanno E."/>
            <person name="Wen M."/>
            <person name="Mejri S."/>
            <person name="Dirks R."/>
            <person name="Jansen H."/>
            <person name="Henkel C."/>
            <person name="Chen W.J."/>
            <person name="Zahm M."/>
            <person name="Cabau C."/>
            <person name="Klopp C."/>
            <person name="Thompson A.W."/>
            <person name="Robinson-Rechavi M."/>
            <person name="Braasch I."/>
            <person name="Lecointre G."/>
            <person name="Bobe J."/>
            <person name="Postlethwait J.H."/>
            <person name="Berthelot C."/>
            <person name="Roest Crollius H."/>
            <person name="Guiguen Y."/>
        </authorList>
    </citation>
    <scope>NUCLEOTIDE SEQUENCE</scope>
    <source>
        <strain evidence="1">WJC10195</strain>
    </source>
</reference>
<organism evidence="1 2">
    <name type="scientific">Synaphobranchus kaupii</name>
    <name type="common">Kaup's arrowtooth eel</name>
    <dbReference type="NCBI Taxonomy" id="118154"/>
    <lineage>
        <taxon>Eukaryota</taxon>
        <taxon>Metazoa</taxon>
        <taxon>Chordata</taxon>
        <taxon>Craniata</taxon>
        <taxon>Vertebrata</taxon>
        <taxon>Euteleostomi</taxon>
        <taxon>Actinopterygii</taxon>
        <taxon>Neopterygii</taxon>
        <taxon>Teleostei</taxon>
        <taxon>Anguilliformes</taxon>
        <taxon>Synaphobranchidae</taxon>
        <taxon>Synaphobranchus</taxon>
    </lineage>
</organism>
<name>A0A9Q1IDW1_SYNKA</name>
<keyword evidence="2" id="KW-1185">Reference proteome</keyword>
<dbReference type="EMBL" id="JAINUF010000020">
    <property type="protein sequence ID" value="KAJ8336062.1"/>
    <property type="molecule type" value="Genomic_DNA"/>
</dbReference>
<evidence type="ECO:0000313" key="1">
    <source>
        <dbReference type="EMBL" id="KAJ8336062.1"/>
    </source>
</evidence>
<dbReference type="AlphaFoldDB" id="A0A9Q1IDW1"/>
<sequence length="69" mass="8015">MRCNNYEVVRRAGQQYCRTALLLIRGEGLSLTAVVVRTQCFCICVNDGPYREHPEMDAWNHRQVQTICQ</sequence>
<protein>
    <submittedName>
        <fullName evidence="1">Uncharacterized protein</fullName>
    </submittedName>
</protein>